<protein>
    <recommendedName>
        <fullName evidence="5">DASH complex subunit SPC19</fullName>
    </recommendedName>
    <alternativeName>
        <fullName evidence="12">Outer kinetochore protein SPC19</fullName>
    </alternativeName>
</protein>
<keyword evidence="6" id="KW-0158">Chromosome</keyword>
<dbReference type="GO" id="GO:0008608">
    <property type="term" value="P:attachment of spindle microtubules to kinetochore"/>
    <property type="evidence" value="ECO:0007669"/>
    <property type="project" value="InterPro"/>
</dbReference>
<keyword evidence="9" id="KW-0206">Cytoskeleton</keyword>
<evidence type="ECO:0000256" key="6">
    <source>
        <dbReference type="ARBA" id="ARBA00022454"/>
    </source>
</evidence>
<keyword evidence="7" id="KW-0963">Cytoplasm</keyword>
<dbReference type="EMBL" id="CP119951">
    <property type="protein sequence ID" value="WFC93774.1"/>
    <property type="molecule type" value="Genomic_DNA"/>
</dbReference>
<dbReference type="GO" id="GO:0005876">
    <property type="term" value="C:spindle microtubule"/>
    <property type="evidence" value="ECO:0007669"/>
    <property type="project" value="InterPro"/>
</dbReference>
<evidence type="ECO:0000256" key="2">
    <source>
        <dbReference type="ARBA" id="ARBA00004186"/>
    </source>
</evidence>
<sequence length="123" mass="13779">MASQRHFDLVSERDVRQARDHVAAEIAPLLRELIVRAEDALAKDERHARTMRNQATQELAQLEARSGGHGALGDTSRSSPSVAALVTQTEIEEQRRSLEKLRAERKRLAEKVTALEQRQTSTA</sequence>
<keyword evidence="15" id="KW-1185">Reference proteome</keyword>
<evidence type="ECO:0000313" key="14">
    <source>
        <dbReference type="EMBL" id="WFC93774.1"/>
    </source>
</evidence>
<dbReference type="PANTHER" id="PTHR28262:SF1">
    <property type="entry name" value="DASH COMPLEX SUBUNIT SPC19"/>
    <property type="match status" value="1"/>
</dbReference>
<evidence type="ECO:0000256" key="10">
    <source>
        <dbReference type="ARBA" id="ARBA00023242"/>
    </source>
</evidence>
<comment type="similarity">
    <text evidence="4">Belongs to the DASH complex SPC19 family.</text>
</comment>
<evidence type="ECO:0000256" key="1">
    <source>
        <dbReference type="ARBA" id="ARBA00004123"/>
    </source>
</evidence>
<evidence type="ECO:0000256" key="13">
    <source>
        <dbReference type="SAM" id="MobiDB-lite"/>
    </source>
</evidence>
<feature type="compositionally biased region" description="Polar residues" evidence="13">
    <location>
        <begin position="75"/>
        <end position="89"/>
    </location>
</feature>
<dbReference type="PANTHER" id="PTHR28262">
    <property type="entry name" value="DASH COMPLEX SUBUNIT SPC19"/>
    <property type="match status" value="1"/>
</dbReference>
<dbReference type="InterPro" id="IPR013251">
    <property type="entry name" value="DASH_Spc19"/>
</dbReference>
<evidence type="ECO:0000313" key="15">
    <source>
        <dbReference type="Proteomes" id="UP001216638"/>
    </source>
</evidence>
<name>A0AAF0DTL1_9BASI</name>
<dbReference type="AlphaFoldDB" id="A0AAF0DTL1"/>
<evidence type="ECO:0000256" key="3">
    <source>
        <dbReference type="ARBA" id="ARBA00004629"/>
    </source>
</evidence>
<evidence type="ECO:0000256" key="9">
    <source>
        <dbReference type="ARBA" id="ARBA00023212"/>
    </source>
</evidence>
<comment type="subcellular location">
    <subcellularLocation>
        <location evidence="3">Chromosome</location>
        <location evidence="3">Centromere</location>
        <location evidence="3">Kinetochore</location>
    </subcellularLocation>
    <subcellularLocation>
        <location evidence="2">Cytoplasm</location>
        <location evidence="2">Cytoskeleton</location>
        <location evidence="2">Spindle</location>
    </subcellularLocation>
    <subcellularLocation>
        <location evidence="1">Nucleus</location>
    </subcellularLocation>
</comment>
<accession>A0AAF0DTL1</accession>
<evidence type="ECO:0000256" key="4">
    <source>
        <dbReference type="ARBA" id="ARBA00008952"/>
    </source>
</evidence>
<keyword evidence="8" id="KW-0995">Kinetochore</keyword>
<dbReference type="Proteomes" id="UP001216638">
    <property type="component" value="Chromosome 1"/>
</dbReference>
<evidence type="ECO:0000256" key="11">
    <source>
        <dbReference type="ARBA" id="ARBA00023328"/>
    </source>
</evidence>
<proteinExistence type="inferred from homology"/>
<evidence type="ECO:0000256" key="8">
    <source>
        <dbReference type="ARBA" id="ARBA00022838"/>
    </source>
</evidence>
<gene>
    <name evidence="14" type="ORF">MBRA1_000397</name>
</gene>
<keyword evidence="11" id="KW-0137">Centromere</keyword>
<evidence type="ECO:0000256" key="7">
    <source>
        <dbReference type="ARBA" id="ARBA00022490"/>
    </source>
</evidence>
<evidence type="ECO:0000256" key="12">
    <source>
        <dbReference type="ARBA" id="ARBA00032583"/>
    </source>
</evidence>
<dbReference type="Pfam" id="PF08287">
    <property type="entry name" value="DASH_Spc19"/>
    <property type="match status" value="1"/>
</dbReference>
<feature type="region of interest" description="Disordered" evidence="13">
    <location>
        <begin position="66"/>
        <end position="98"/>
    </location>
</feature>
<evidence type="ECO:0000256" key="5">
    <source>
        <dbReference type="ARBA" id="ARBA00016329"/>
    </source>
</evidence>
<organism evidence="14 15">
    <name type="scientific">Malassezia brasiliensis</name>
    <dbReference type="NCBI Taxonomy" id="1821822"/>
    <lineage>
        <taxon>Eukaryota</taxon>
        <taxon>Fungi</taxon>
        <taxon>Dikarya</taxon>
        <taxon>Basidiomycota</taxon>
        <taxon>Ustilaginomycotina</taxon>
        <taxon>Malasseziomycetes</taxon>
        <taxon>Malasseziales</taxon>
        <taxon>Malasseziaceae</taxon>
        <taxon>Malassezia</taxon>
    </lineage>
</organism>
<dbReference type="GO" id="GO:0042729">
    <property type="term" value="C:DASH complex"/>
    <property type="evidence" value="ECO:0007669"/>
    <property type="project" value="InterPro"/>
</dbReference>
<reference evidence="14" key="1">
    <citation type="submission" date="2023-03" db="EMBL/GenBank/DDBJ databases">
        <title>Mating type loci evolution in Malassezia.</title>
        <authorList>
            <person name="Coelho M.A."/>
        </authorList>
    </citation>
    <scope>NUCLEOTIDE SEQUENCE</scope>
    <source>
        <strain evidence="14">CBS 14135</strain>
    </source>
</reference>
<keyword evidence="10" id="KW-0539">Nucleus</keyword>